<evidence type="ECO:0000256" key="1">
    <source>
        <dbReference type="ARBA" id="ARBA00006484"/>
    </source>
</evidence>
<dbReference type="PANTHER" id="PTHR44229">
    <property type="entry name" value="15-HYDROXYPROSTAGLANDIN DEHYDROGENASE [NAD(+)]"/>
    <property type="match status" value="1"/>
</dbReference>
<dbReference type="PRINTS" id="PR00081">
    <property type="entry name" value="GDHRDH"/>
</dbReference>
<reference evidence="4" key="2">
    <citation type="submission" date="2016-02" db="EMBL/GenBank/DDBJ databases">
        <title>Genome sequencing of Aspergillus luchuensis NBRC 4314.</title>
        <authorList>
            <person name="Yamada O."/>
        </authorList>
    </citation>
    <scope>NUCLEOTIDE SEQUENCE [LARGE SCALE GENOMIC DNA]</scope>
    <source>
        <strain evidence="4">RIB 2604</strain>
    </source>
</reference>
<dbReference type="InterPro" id="IPR002347">
    <property type="entry name" value="SDR_fam"/>
</dbReference>
<evidence type="ECO:0000256" key="2">
    <source>
        <dbReference type="ARBA" id="ARBA00023002"/>
    </source>
</evidence>
<dbReference type="Gene3D" id="3.40.50.720">
    <property type="entry name" value="NAD(P)-binding Rossmann-like Domain"/>
    <property type="match status" value="1"/>
</dbReference>
<comment type="similarity">
    <text evidence="1">Belongs to the short-chain dehydrogenases/reductases (SDR) family.</text>
</comment>
<dbReference type="InterPro" id="IPR036291">
    <property type="entry name" value="NAD(P)-bd_dom_sf"/>
</dbReference>
<evidence type="ECO:0000313" key="3">
    <source>
        <dbReference type="EMBL" id="GAT19472.1"/>
    </source>
</evidence>
<protein>
    <submittedName>
        <fullName evidence="3">15-hydroxyprostaglandin dehydrogenase</fullName>
    </submittedName>
</protein>
<comment type="caution">
    <text evidence="3">The sequence shown here is derived from an EMBL/GenBank/DDBJ whole genome shotgun (WGS) entry which is preliminary data.</text>
</comment>
<gene>
    <name evidence="3" type="ORF">RIB2604_00600500</name>
</gene>
<sequence>MFGDFPVDNKIVLVTGGGSGIGLQLCRQAAAKGARIIIADLRLIPEAQQFVDSSDAVIFQRCDVRNWAELQALIQLSQDKWNDVPDVYVASAAIFEPYLSVHQIFHDLLAHGIHNQSWSSFWEDSETTDYACIDINVNHPIKLTRLAIRALLGKDKKGVVCLVSSIAGINASIRSPLYCASKHAIWGFVKSMTMLDLLEGVKVTSICPGVVPTPLWDSVPGVRKHLSYDRVKHVPAEEVAEYMLELIQQGKYSGGSVVEITSSGPDGRRVIPPWNVSPPNVYAGADKKMLANFIEPVREALKKERKAKL</sequence>
<organism evidence="3 4">
    <name type="scientific">Aspergillus kawachii</name>
    <name type="common">White koji mold</name>
    <name type="synonym">Aspergillus awamori var. kawachi</name>
    <dbReference type="NCBI Taxonomy" id="1069201"/>
    <lineage>
        <taxon>Eukaryota</taxon>
        <taxon>Fungi</taxon>
        <taxon>Dikarya</taxon>
        <taxon>Ascomycota</taxon>
        <taxon>Pezizomycotina</taxon>
        <taxon>Eurotiomycetes</taxon>
        <taxon>Eurotiomycetidae</taxon>
        <taxon>Eurotiales</taxon>
        <taxon>Aspergillaceae</taxon>
        <taxon>Aspergillus</taxon>
        <taxon>Aspergillus subgen. Circumdati</taxon>
    </lineage>
</organism>
<dbReference type="GO" id="GO:0005737">
    <property type="term" value="C:cytoplasm"/>
    <property type="evidence" value="ECO:0007669"/>
    <property type="project" value="TreeGrafter"/>
</dbReference>
<dbReference type="VEuPathDB" id="FungiDB:ASPFODRAFT_28726"/>
<keyword evidence="2" id="KW-0560">Oxidoreductase</keyword>
<proteinExistence type="inferred from homology"/>
<dbReference type="Proteomes" id="UP000075230">
    <property type="component" value="Unassembled WGS sequence"/>
</dbReference>
<dbReference type="GO" id="GO:0016616">
    <property type="term" value="F:oxidoreductase activity, acting on the CH-OH group of donors, NAD or NADP as acceptor"/>
    <property type="evidence" value="ECO:0007669"/>
    <property type="project" value="TreeGrafter"/>
</dbReference>
<evidence type="ECO:0000313" key="4">
    <source>
        <dbReference type="Proteomes" id="UP000075230"/>
    </source>
</evidence>
<dbReference type="AlphaFoldDB" id="A0A146F0J5"/>
<accession>A0A146F0J5</accession>
<name>A0A146F0J5_ASPKA</name>
<dbReference type="EMBL" id="BCWF01000006">
    <property type="protein sequence ID" value="GAT19472.1"/>
    <property type="molecule type" value="Genomic_DNA"/>
</dbReference>
<dbReference type="Pfam" id="PF00106">
    <property type="entry name" value="adh_short"/>
    <property type="match status" value="1"/>
</dbReference>
<dbReference type="PANTHER" id="PTHR44229:SF4">
    <property type="entry name" value="15-HYDROXYPROSTAGLANDIN DEHYDROGENASE [NAD(+)]"/>
    <property type="match status" value="1"/>
</dbReference>
<dbReference type="SUPFAM" id="SSF51735">
    <property type="entry name" value="NAD(P)-binding Rossmann-fold domains"/>
    <property type="match status" value="1"/>
</dbReference>
<reference evidence="3 4" key="1">
    <citation type="journal article" date="2016" name="DNA Res.">
        <title>Genome sequence of Aspergillus luchuensis NBRC 4314.</title>
        <authorList>
            <person name="Yamada O."/>
            <person name="Machida M."/>
            <person name="Hosoyama A."/>
            <person name="Goto M."/>
            <person name="Takahashi T."/>
            <person name="Futagami T."/>
            <person name="Yamagata Y."/>
            <person name="Takeuchi M."/>
            <person name="Kobayashi T."/>
            <person name="Koike H."/>
            <person name="Abe K."/>
            <person name="Asai K."/>
            <person name="Arita M."/>
            <person name="Fujita N."/>
            <person name="Fukuda K."/>
            <person name="Higa K."/>
            <person name="Horikawa H."/>
            <person name="Ishikawa T."/>
            <person name="Jinno K."/>
            <person name="Kato Y."/>
            <person name="Kirimura K."/>
            <person name="Mizutani O."/>
            <person name="Nakasone K."/>
            <person name="Sano M."/>
            <person name="Shiraishi Y."/>
            <person name="Tsukahara M."/>
            <person name="Gomi K."/>
        </authorList>
    </citation>
    <scope>NUCLEOTIDE SEQUENCE [LARGE SCALE GENOMIC DNA]</scope>
    <source>
        <strain evidence="3 4">RIB 2604</strain>
    </source>
</reference>